<proteinExistence type="predicted"/>
<accession>A0ABW5V5T5</accession>
<feature type="transmembrane region" description="Helical" evidence="1">
    <location>
        <begin position="38"/>
        <end position="60"/>
    </location>
</feature>
<evidence type="ECO:0000259" key="2">
    <source>
        <dbReference type="Pfam" id="PF13121"/>
    </source>
</evidence>
<organism evidence="3 4">
    <name type="scientific">Lentibacillus juripiscarius</name>
    <dbReference type="NCBI Taxonomy" id="257446"/>
    <lineage>
        <taxon>Bacteria</taxon>
        <taxon>Bacillati</taxon>
        <taxon>Bacillota</taxon>
        <taxon>Bacilli</taxon>
        <taxon>Bacillales</taxon>
        <taxon>Bacillaceae</taxon>
        <taxon>Lentibacillus</taxon>
    </lineage>
</organism>
<keyword evidence="4" id="KW-1185">Reference proteome</keyword>
<dbReference type="InterPro" id="IPR025008">
    <property type="entry name" value="DUF3976"/>
</dbReference>
<dbReference type="RefSeq" id="WP_382392604.1">
    <property type="nucleotide sequence ID" value="NZ_JBHUNA010000017.1"/>
</dbReference>
<evidence type="ECO:0000313" key="4">
    <source>
        <dbReference type="Proteomes" id="UP001597502"/>
    </source>
</evidence>
<reference evidence="4" key="1">
    <citation type="journal article" date="2019" name="Int. J. Syst. Evol. Microbiol.">
        <title>The Global Catalogue of Microorganisms (GCM) 10K type strain sequencing project: providing services to taxonomists for standard genome sequencing and annotation.</title>
        <authorList>
            <consortium name="The Broad Institute Genomics Platform"/>
            <consortium name="The Broad Institute Genome Sequencing Center for Infectious Disease"/>
            <person name="Wu L."/>
            <person name="Ma J."/>
        </authorList>
    </citation>
    <scope>NUCLEOTIDE SEQUENCE [LARGE SCALE GENOMIC DNA]</scope>
    <source>
        <strain evidence="4">TISTR 1535</strain>
    </source>
</reference>
<keyword evidence="1" id="KW-1133">Transmembrane helix</keyword>
<feature type="domain" description="DUF3976" evidence="2">
    <location>
        <begin position="17"/>
        <end position="52"/>
    </location>
</feature>
<comment type="caution">
    <text evidence="3">The sequence shown here is derived from an EMBL/GenBank/DDBJ whole genome shotgun (WGS) entry which is preliminary data.</text>
</comment>
<protein>
    <submittedName>
        <fullName evidence="3">DUF3976 domain-containing protein</fullName>
    </submittedName>
</protein>
<dbReference type="Proteomes" id="UP001597502">
    <property type="component" value="Unassembled WGS sequence"/>
</dbReference>
<evidence type="ECO:0000313" key="3">
    <source>
        <dbReference type="EMBL" id="MFD2760776.1"/>
    </source>
</evidence>
<dbReference type="EMBL" id="JBHUNA010000017">
    <property type="protein sequence ID" value="MFD2760776.1"/>
    <property type="molecule type" value="Genomic_DNA"/>
</dbReference>
<name>A0ABW5V5T5_9BACI</name>
<keyword evidence="1" id="KW-0812">Transmembrane</keyword>
<keyword evidence="1" id="KW-0472">Membrane</keyword>
<sequence length="61" mass="7049">MEYFFPVASVISFIVLFLLIRKDKNEDGSLTKKGWKKFWAALIVLFLASIAFLFISDFVVD</sequence>
<evidence type="ECO:0000256" key="1">
    <source>
        <dbReference type="SAM" id="Phobius"/>
    </source>
</evidence>
<gene>
    <name evidence="3" type="ORF">ACFSUO_07330</name>
</gene>
<dbReference type="Pfam" id="PF13121">
    <property type="entry name" value="DUF3976"/>
    <property type="match status" value="1"/>
</dbReference>